<proteinExistence type="predicted"/>
<keyword evidence="1 3" id="KW-0378">Hydrolase</keyword>
<evidence type="ECO:0000313" key="8">
    <source>
        <dbReference type="Proteomes" id="UP000255140"/>
    </source>
</evidence>
<evidence type="ECO:0000313" key="3">
    <source>
        <dbReference type="EMBL" id="SQA18557.1"/>
    </source>
</evidence>
<dbReference type="SUPFAM" id="SSF56601">
    <property type="entry name" value="beta-lactamase/transpeptidase-like"/>
    <property type="match status" value="1"/>
</dbReference>
<dbReference type="EMBL" id="UAVB01000001">
    <property type="protein sequence ID" value="SQA18557.1"/>
    <property type="molecule type" value="Genomic_DNA"/>
</dbReference>
<dbReference type="AlphaFoldDB" id="A0A0H1UJT8"/>
<reference evidence="6 7" key="1">
    <citation type="submission" date="2018-06" db="EMBL/GenBank/DDBJ databases">
        <authorList>
            <consortium name="Pathogen Informatics"/>
            <person name="Doyle S."/>
        </authorList>
    </citation>
    <scope>NUCLEOTIDE SEQUENCE [LARGE SCALE GENOMIC DNA]</scope>
    <source>
        <strain evidence="3 6">NCTC8181</strain>
        <strain evidence="4 7">NCTC8185</strain>
        <strain evidence="5 8">NCTC9828</strain>
    </source>
</reference>
<dbReference type="EC" id="3.4.-.-" evidence="3"/>
<dbReference type="Proteomes" id="UP000254076">
    <property type="component" value="Unassembled WGS sequence"/>
</dbReference>
<dbReference type="Pfam" id="PF00144">
    <property type="entry name" value="Beta-lactamase"/>
    <property type="match status" value="1"/>
</dbReference>
<evidence type="ECO:0000313" key="7">
    <source>
        <dbReference type="Proteomes" id="UP000254076"/>
    </source>
</evidence>
<accession>A0A0H1UJT8</accession>
<dbReference type="EMBL" id="UHEW01000005">
    <property type="protein sequence ID" value="SUN28256.1"/>
    <property type="molecule type" value="Genomic_DNA"/>
</dbReference>
<dbReference type="Proteomes" id="UP000250200">
    <property type="component" value="Unassembled WGS sequence"/>
</dbReference>
<dbReference type="InterPro" id="IPR050789">
    <property type="entry name" value="Diverse_Enzym_Activities"/>
</dbReference>
<gene>
    <name evidence="3" type="primary">ampH</name>
    <name evidence="3" type="ORF">NCTC8181_01606</name>
    <name evidence="4" type="ORF">NCTC8185_01436</name>
    <name evidence="5" type="ORF">NCTC9828_00751</name>
</gene>
<dbReference type="Proteomes" id="UP000255140">
    <property type="component" value="Unassembled WGS sequence"/>
</dbReference>
<feature type="domain" description="Beta-lactamase-related" evidence="2">
    <location>
        <begin position="10"/>
        <end position="295"/>
    </location>
</feature>
<comment type="caution">
    <text evidence="3">The sequence shown here is derived from an EMBL/GenBank/DDBJ whole genome shotgun (WGS) entry which is preliminary data.</text>
</comment>
<name>A0A0H1UJT8_STRAG</name>
<dbReference type="InterPro" id="IPR012338">
    <property type="entry name" value="Beta-lactam/transpept-like"/>
</dbReference>
<dbReference type="GO" id="GO:0016787">
    <property type="term" value="F:hydrolase activity"/>
    <property type="evidence" value="ECO:0007669"/>
    <property type="project" value="UniProtKB-KW"/>
</dbReference>
<dbReference type="PANTHER" id="PTHR43283:SF11">
    <property type="entry name" value="BETA-LACTAMASE-RELATED DOMAIN-CONTAINING PROTEIN"/>
    <property type="match status" value="1"/>
</dbReference>
<dbReference type="PANTHER" id="PTHR43283">
    <property type="entry name" value="BETA-LACTAMASE-RELATED"/>
    <property type="match status" value="1"/>
</dbReference>
<protein>
    <submittedName>
        <fullName evidence="3">Beta-lactamase, class C</fullName>
        <ecNumber evidence="3">3.4.-.-</ecNumber>
    </submittedName>
</protein>
<dbReference type="InterPro" id="IPR001466">
    <property type="entry name" value="Beta-lactam-related"/>
</dbReference>
<dbReference type="RefSeq" id="WP_000598171.1">
    <property type="nucleotide sequence ID" value="NZ_CAACXY010000016.1"/>
</dbReference>
<dbReference type="Gene3D" id="3.40.710.10">
    <property type="entry name" value="DD-peptidase/beta-lactamase superfamily"/>
    <property type="match status" value="1"/>
</dbReference>
<dbReference type="EMBL" id="UHEQ01000004">
    <property type="protein sequence ID" value="SUN14160.1"/>
    <property type="molecule type" value="Genomic_DNA"/>
</dbReference>
<sequence length="309" mass="35278">MIKTNTVLELIKEQIKDNLYHGASLAIYENGEWHEHYLGTIDGNEKVKAGLVYDLASVSKVVGVGTLLAKLVYHGTIDIDKPLRYYYPTFDHQTLTVRQLATHSSGIDPFIPNRDQLNATQLKDAINHIKVLEDKSFKYTDINFLLLGFMLEEVLGDSLDKLFKRYIFTPFQMKETSFGPRVEAVPTVAGINDGIVHDPKAKVLGKHTGSAGLFSTIDDLQRFSIHYLKDDFAKPLWNNYSLSKSRSLAWDIDKDWINHTGYTGPFIALNYQKQAAAIFLTNRTFSYDDRPLWIKKRRHIQEAITSCFE</sequence>
<organism evidence="3 6">
    <name type="scientific">Streptococcus agalactiae</name>
    <dbReference type="NCBI Taxonomy" id="1311"/>
    <lineage>
        <taxon>Bacteria</taxon>
        <taxon>Bacillati</taxon>
        <taxon>Bacillota</taxon>
        <taxon>Bacilli</taxon>
        <taxon>Lactobacillales</taxon>
        <taxon>Streptococcaceae</taxon>
        <taxon>Streptococcus</taxon>
    </lineage>
</organism>
<evidence type="ECO:0000313" key="5">
    <source>
        <dbReference type="EMBL" id="SUN28256.1"/>
    </source>
</evidence>
<evidence type="ECO:0000313" key="6">
    <source>
        <dbReference type="Proteomes" id="UP000250200"/>
    </source>
</evidence>
<evidence type="ECO:0000313" key="4">
    <source>
        <dbReference type="EMBL" id="SUN14160.1"/>
    </source>
</evidence>
<evidence type="ECO:0000259" key="2">
    <source>
        <dbReference type="Pfam" id="PF00144"/>
    </source>
</evidence>
<evidence type="ECO:0000256" key="1">
    <source>
        <dbReference type="ARBA" id="ARBA00022801"/>
    </source>
</evidence>